<dbReference type="Proteomes" id="UP001404104">
    <property type="component" value="Unassembled WGS sequence"/>
</dbReference>
<keyword evidence="2" id="KW-1185">Reference proteome</keyword>
<dbReference type="RefSeq" id="WP_345866202.1">
    <property type="nucleotide sequence ID" value="NZ_JBDIMF010000008.1"/>
</dbReference>
<comment type="caution">
    <text evidence="1">The sequence shown here is derived from an EMBL/GenBank/DDBJ whole genome shotgun (WGS) entry which is preliminary data.</text>
</comment>
<evidence type="ECO:0000313" key="1">
    <source>
        <dbReference type="EMBL" id="MEN2787957.1"/>
    </source>
</evidence>
<proteinExistence type="predicted"/>
<reference evidence="1 2" key="1">
    <citation type="submission" date="2024-05" db="EMBL/GenBank/DDBJ databases">
        <authorList>
            <person name="Liu Q."/>
            <person name="Xin Y.-H."/>
        </authorList>
    </citation>
    <scope>NUCLEOTIDE SEQUENCE [LARGE SCALE GENOMIC DNA]</scope>
    <source>
        <strain evidence="1 2">CGMCC 1.15349</strain>
    </source>
</reference>
<accession>A0ABU9XWM8</accession>
<dbReference type="EMBL" id="JBDIMF010000008">
    <property type="protein sequence ID" value="MEN2787957.1"/>
    <property type="molecule type" value="Genomic_DNA"/>
</dbReference>
<name>A0ABU9XWM8_9SPHN</name>
<protein>
    <submittedName>
        <fullName evidence="1">Uncharacterized protein</fullName>
    </submittedName>
</protein>
<gene>
    <name evidence="1" type="ORF">ABC969_16205</name>
</gene>
<organism evidence="1 2">
    <name type="scientific">Sphingomonas qilianensis</name>
    <dbReference type="NCBI Taxonomy" id="1736690"/>
    <lineage>
        <taxon>Bacteria</taxon>
        <taxon>Pseudomonadati</taxon>
        <taxon>Pseudomonadota</taxon>
        <taxon>Alphaproteobacteria</taxon>
        <taxon>Sphingomonadales</taxon>
        <taxon>Sphingomonadaceae</taxon>
        <taxon>Sphingomonas</taxon>
    </lineage>
</organism>
<sequence>MRLHANAFRNLGNYVGAITAGFRRHGIGCGSFVSEENGQHHMACHAGALISSRLRILFLAGQAGLGDSANGFQPLT</sequence>
<evidence type="ECO:0000313" key="2">
    <source>
        <dbReference type="Proteomes" id="UP001404104"/>
    </source>
</evidence>